<evidence type="ECO:0000256" key="5">
    <source>
        <dbReference type="ARBA" id="ARBA00023136"/>
    </source>
</evidence>
<dbReference type="EMBL" id="FNAG01000003">
    <property type="protein sequence ID" value="SDD54823.1"/>
    <property type="molecule type" value="Genomic_DNA"/>
</dbReference>
<dbReference type="OrthoDB" id="9770036at2"/>
<keyword evidence="2" id="KW-1003">Cell membrane</keyword>
<dbReference type="GO" id="GO:0022857">
    <property type="term" value="F:transmembrane transporter activity"/>
    <property type="evidence" value="ECO:0007669"/>
    <property type="project" value="TreeGrafter"/>
</dbReference>
<dbReference type="Pfam" id="PF02687">
    <property type="entry name" value="FtsX"/>
    <property type="match status" value="1"/>
</dbReference>
<keyword evidence="5 7" id="KW-0472">Membrane</keyword>
<keyword evidence="4 7" id="KW-1133">Transmembrane helix</keyword>
<comment type="similarity">
    <text evidence="6">Belongs to the ABC-4 integral membrane protein family.</text>
</comment>
<name>A0A1G6VN46_9GAMM</name>
<dbReference type="Pfam" id="PF12704">
    <property type="entry name" value="MacB_PCD"/>
    <property type="match status" value="1"/>
</dbReference>
<evidence type="ECO:0000259" key="8">
    <source>
        <dbReference type="Pfam" id="PF02687"/>
    </source>
</evidence>
<evidence type="ECO:0000256" key="2">
    <source>
        <dbReference type="ARBA" id="ARBA00022475"/>
    </source>
</evidence>
<organism evidence="10 11">
    <name type="scientific">Aquimonas voraii</name>
    <dbReference type="NCBI Taxonomy" id="265719"/>
    <lineage>
        <taxon>Bacteria</taxon>
        <taxon>Pseudomonadati</taxon>
        <taxon>Pseudomonadota</taxon>
        <taxon>Gammaproteobacteria</taxon>
        <taxon>Lysobacterales</taxon>
        <taxon>Lysobacteraceae</taxon>
        <taxon>Aquimonas</taxon>
    </lineage>
</organism>
<proteinExistence type="inferred from homology"/>
<dbReference type="RefSeq" id="WP_091241324.1">
    <property type="nucleotide sequence ID" value="NZ_FNAG01000003.1"/>
</dbReference>
<feature type="transmembrane region" description="Helical" evidence="7">
    <location>
        <begin position="282"/>
        <end position="309"/>
    </location>
</feature>
<feature type="domain" description="MacB-like periplasmic core" evidence="9">
    <location>
        <begin position="54"/>
        <end position="251"/>
    </location>
</feature>
<gene>
    <name evidence="10" type="ORF">SAMN04488509_103173</name>
</gene>
<protein>
    <submittedName>
        <fullName evidence="10">Putative ABC transport system permease protein</fullName>
    </submittedName>
</protein>
<keyword evidence="3 7" id="KW-0812">Transmembrane</keyword>
<evidence type="ECO:0000259" key="9">
    <source>
        <dbReference type="Pfam" id="PF12704"/>
    </source>
</evidence>
<keyword evidence="11" id="KW-1185">Reference proteome</keyword>
<dbReference type="InterPro" id="IPR025857">
    <property type="entry name" value="MacB_PCD"/>
</dbReference>
<dbReference type="InterPro" id="IPR050250">
    <property type="entry name" value="Macrolide_Exporter_MacB"/>
</dbReference>
<feature type="transmembrane region" description="Helical" evidence="7">
    <location>
        <begin position="373"/>
        <end position="393"/>
    </location>
</feature>
<accession>A0A1G6VN46</accession>
<evidence type="ECO:0000313" key="11">
    <source>
        <dbReference type="Proteomes" id="UP000199603"/>
    </source>
</evidence>
<dbReference type="Proteomes" id="UP000199603">
    <property type="component" value="Unassembled WGS sequence"/>
</dbReference>
<dbReference type="GO" id="GO:0005886">
    <property type="term" value="C:plasma membrane"/>
    <property type="evidence" value="ECO:0007669"/>
    <property type="project" value="UniProtKB-SubCell"/>
</dbReference>
<sequence>MEIRPILSALLRSKTGALLIAAQVALTLAILGNALYIVQDRLALAARPSGADEANLFFTRLAAFRPGLDIPAMREADLQRIRAVPGVVAAAHVNQVPMGRSGWGLGVQTERENPRFAFGVAYYFSDGPLIDALGLQLVEGRDFRPEDVLEVDPAVSNANPNTVIVTREVARRMFPEGSSAVGQRIFLGAGAEATEMEIVGVVEHLQTPWAQAGEDAKLSILVPLRYLTDAVSYVVRTEPGERDRVMREVEDALTALRDDRVHLGTLSVEESRNRRYRADRGLAWMLLSVTGLLVLVTASGIVGMASLWVNQRRKQIGIRRAVGARRFDILRYFLVENFLVTTAGIAVGLAVALALNQYLVQQLSIARMPLEHLAFGVLGLWALGLFAAFGPAWRASRIPPAVATRSA</sequence>
<evidence type="ECO:0000256" key="4">
    <source>
        <dbReference type="ARBA" id="ARBA00022989"/>
    </source>
</evidence>
<comment type="subcellular location">
    <subcellularLocation>
        <location evidence="1">Cell membrane</location>
        <topology evidence="1">Multi-pass membrane protein</topology>
    </subcellularLocation>
</comment>
<dbReference type="PANTHER" id="PTHR30572">
    <property type="entry name" value="MEMBRANE COMPONENT OF TRANSPORTER-RELATED"/>
    <property type="match status" value="1"/>
</dbReference>
<evidence type="ECO:0000256" key="6">
    <source>
        <dbReference type="ARBA" id="ARBA00038076"/>
    </source>
</evidence>
<evidence type="ECO:0000313" key="10">
    <source>
        <dbReference type="EMBL" id="SDD54823.1"/>
    </source>
</evidence>
<reference evidence="10 11" key="1">
    <citation type="submission" date="2016-10" db="EMBL/GenBank/DDBJ databases">
        <authorList>
            <person name="de Groot N.N."/>
        </authorList>
    </citation>
    <scope>NUCLEOTIDE SEQUENCE [LARGE SCALE GENOMIC DNA]</scope>
    <source>
        <strain evidence="10 11">DSM 16957</strain>
    </source>
</reference>
<feature type="transmembrane region" description="Helical" evidence="7">
    <location>
        <begin position="16"/>
        <end position="38"/>
    </location>
</feature>
<dbReference type="InterPro" id="IPR003838">
    <property type="entry name" value="ABC3_permease_C"/>
</dbReference>
<dbReference type="STRING" id="265719.SAMN04488509_103173"/>
<evidence type="ECO:0000256" key="1">
    <source>
        <dbReference type="ARBA" id="ARBA00004651"/>
    </source>
</evidence>
<evidence type="ECO:0000256" key="7">
    <source>
        <dbReference type="SAM" id="Phobius"/>
    </source>
</evidence>
<feature type="domain" description="ABC3 transporter permease C-terminal" evidence="8">
    <location>
        <begin position="289"/>
        <end position="400"/>
    </location>
</feature>
<dbReference type="PANTHER" id="PTHR30572:SF4">
    <property type="entry name" value="ABC TRANSPORTER PERMEASE YTRF"/>
    <property type="match status" value="1"/>
</dbReference>
<dbReference type="AlphaFoldDB" id="A0A1G6VN46"/>
<feature type="transmembrane region" description="Helical" evidence="7">
    <location>
        <begin position="329"/>
        <end position="353"/>
    </location>
</feature>
<evidence type="ECO:0000256" key="3">
    <source>
        <dbReference type="ARBA" id="ARBA00022692"/>
    </source>
</evidence>